<protein>
    <submittedName>
        <fullName evidence="2">SHOCT domain-containing protein</fullName>
    </submittedName>
</protein>
<gene>
    <name evidence="2" type="ORF">KCG48_08560</name>
</gene>
<evidence type="ECO:0000313" key="3">
    <source>
        <dbReference type="Proteomes" id="UP000675379"/>
    </source>
</evidence>
<accession>A0A941CSA4</accession>
<name>A0A941CSA4_9CLOT</name>
<dbReference type="EMBL" id="JAGSCS010000010">
    <property type="protein sequence ID" value="MBR0576393.1"/>
    <property type="molecule type" value="Genomic_DNA"/>
</dbReference>
<comment type="caution">
    <text evidence="2">The sequence shown here is derived from an EMBL/GenBank/DDBJ whole genome shotgun (WGS) entry which is preliminary data.</text>
</comment>
<evidence type="ECO:0000259" key="1">
    <source>
        <dbReference type="Pfam" id="PF09851"/>
    </source>
</evidence>
<sequence length="59" mass="7023">MMFLWLIPVVYIIYLLSDPHRSPRDHHRSSDDALAILNKRLALGEIDEEEYERKRSLLS</sequence>
<dbReference type="Pfam" id="PF09851">
    <property type="entry name" value="SHOCT"/>
    <property type="match status" value="1"/>
</dbReference>
<feature type="domain" description="SHOCT" evidence="1">
    <location>
        <begin position="32"/>
        <end position="57"/>
    </location>
</feature>
<dbReference type="AlphaFoldDB" id="A0A941CSA4"/>
<proteinExistence type="predicted"/>
<dbReference type="Proteomes" id="UP000675379">
    <property type="component" value="Unassembled WGS sequence"/>
</dbReference>
<organism evidence="2 3">
    <name type="scientific">Proteiniclasticum sediminis</name>
    <dbReference type="NCBI Taxonomy" id="2804028"/>
    <lineage>
        <taxon>Bacteria</taxon>
        <taxon>Bacillati</taxon>
        <taxon>Bacillota</taxon>
        <taxon>Clostridia</taxon>
        <taxon>Eubacteriales</taxon>
        <taxon>Clostridiaceae</taxon>
        <taxon>Proteiniclasticum</taxon>
    </lineage>
</organism>
<dbReference type="RefSeq" id="WP_211801315.1">
    <property type="nucleotide sequence ID" value="NZ_JAGSCS010000010.1"/>
</dbReference>
<keyword evidence="3" id="KW-1185">Reference proteome</keyword>
<reference evidence="2" key="1">
    <citation type="submission" date="2021-04" db="EMBL/GenBank/DDBJ databases">
        <title>Proteiniclasticum sedimins sp. nov., an obligate anaerobic bacterium isolated from anaerobic sludge.</title>
        <authorList>
            <person name="Liu J."/>
        </authorList>
    </citation>
    <scope>NUCLEOTIDE SEQUENCE</scope>
    <source>
        <strain evidence="2">BAD-10</strain>
    </source>
</reference>
<dbReference type="InterPro" id="IPR018649">
    <property type="entry name" value="SHOCT"/>
</dbReference>
<evidence type="ECO:0000313" key="2">
    <source>
        <dbReference type="EMBL" id="MBR0576393.1"/>
    </source>
</evidence>